<proteinExistence type="predicted"/>
<evidence type="ECO:0000313" key="1">
    <source>
        <dbReference type="EMBL" id="GFT93762.1"/>
    </source>
</evidence>
<comment type="caution">
    <text evidence="1">The sequence shown here is derived from an EMBL/GenBank/DDBJ whole genome shotgun (WGS) entry which is preliminary data.</text>
</comment>
<dbReference type="Proteomes" id="UP000887013">
    <property type="component" value="Unassembled WGS sequence"/>
</dbReference>
<dbReference type="AlphaFoldDB" id="A0A8X6UBF1"/>
<organism evidence="1 2">
    <name type="scientific">Nephila pilipes</name>
    <name type="common">Giant wood spider</name>
    <name type="synonym">Nephila maculata</name>
    <dbReference type="NCBI Taxonomy" id="299642"/>
    <lineage>
        <taxon>Eukaryota</taxon>
        <taxon>Metazoa</taxon>
        <taxon>Ecdysozoa</taxon>
        <taxon>Arthropoda</taxon>
        <taxon>Chelicerata</taxon>
        <taxon>Arachnida</taxon>
        <taxon>Araneae</taxon>
        <taxon>Araneomorphae</taxon>
        <taxon>Entelegynae</taxon>
        <taxon>Araneoidea</taxon>
        <taxon>Nephilidae</taxon>
        <taxon>Nephila</taxon>
    </lineage>
</organism>
<reference evidence="1" key="1">
    <citation type="submission" date="2020-08" db="EMBL/GenBank/DDBJ databases">
        <title>Multicomponent nature underlies the extraordinary mechanical properties of spider dragline silk.</title>
        <authorList>
            <person name="Kono N."/>
            <person name="Nakamura H."/>
            <person name="Mori M."/>
            <person name="Yoshida Y."/>
            <person name="Ohtoshi R."/>
            <person name="Malay A.D."/>
            <person name="Moran D.A.P."/>
            <person name="Tomita M."/>
            <person name="Numata K."/>
            <person name="Arakawa K."/>
        </authorList>
    </citation>
    <scope>NUCLEOTIDE SEQUENCE</scope>
</reference>
<sequence>MIKSLSSAIVPLSRNLLPVKPMLFALRMHAMPCFSFLCKITPFPDCRLGPYSHTYRLGADLRQAASNEAIYTKSDFIYVEEDVLMPHCTRLDAILSRAFLHWPYSGSLVYFQVLKSLNSPGILAARWMLFGARPPRPFGNVEMIALAAQAAIELPALTSSPPQPPFLYCAHHAS</sequence>
<gene>
    <name evidence="1" type="ORF">NPIL_136321</name>
</gene>
<evidence type="ECO:0000313" key="2">
    <source>
        <dbReference type="Proteomes" id="UP000887013"/>
    </source>
</evidence>
<accession>A0A8X6UBF1</accession>
<keyword evidence="2" id="KW-1185">Reference proteome</keyword>
<protein>
    <submittedName>
        <fullName evidence="1">Uncharacterized protein</fullName>
    </submittedName>
</protein>
<dbReference type="EMBL" id="BMAW01025753">
    <property type="protein sequence ID" value="GFT93762.1"/>
    <property type="molecule type" value="Genomic_DNA"/>
</dbReference>
<name>A0A8X6UBF1_NEPPI</name>